<dbReference type="AlphaFoldDB" id="Q04NV8"/>
<dbReference type="KEGG" id="lbj:LBJ_4007"/>
<keyword evidence="1" id="KW-0472">Membrane</keyword>
<keyword evidence="1" id="KW-1133">Transmembrane helix</keyword>
<keyword evidence="1" id="KW-0812">Transmembrane</keyword>
<dbReference type="HOGENOM" id="CLU_2382594_0_0_12"/>
<dbReference type="EMBL" id="CP000351">
    <property type="protein sequence ID" value="ABJ77412.1"/>
    <property type="molecule type" value="Genomic_DNA"/>
</dbReference>
<gene>
    <name evidence="2" type="ordered locus">LBJ_4007</name>
</gene>
<feature type="transmembrane region" description="Helical" evidence="1">
    <location>
        <begin position="34"/>
        <end position="55"/>
    </location>
</feature>
<reference evidence="2 3" key="1">
    <citation type="journal article" date="2006" name="Proc. Natl. Acad. Sci. U.S.A.">
        <title>Genome reduction in Leptospira borgpetersenii reflects limited transmission potential.</title>
        <authorList>
            <person name="Bulach D.M."/>
            <person name="Zuerner R.L."/>
            <person name="Wilson P."/>
            <person name="Seemann T."/>
            <person name="McGrath A."/>
            <person name="Cullen P.A."/>
            <person name="Davis J."/>
            <person name="Johnson M."/>
            <person name="Kuczek E."/>
            <person name="Alt D.P."/>
            <person name="Peterson-Burch B."/>
            <person name="Coppel R.L."/>
            <person name="Rood J.I."/>
            <person name="Davies J.K."/>
            <person name="Adler B."/>
        </authorList>
    </citation>
    <scope>NUCLEOTIDE SEQUENCE [LARGE SCALE GENOMIC DNA]</scope>
    <source>
        <strain evidence="2 3">JB197</strain>
    </source>
</reference>
<name>Q04NV8_LEPBJ</name>
<evidence type="ECO:0000313" key="2">
    <source>
        <dbReference type="EMBL" id="ABJ77412.1"/>
    </source>
</evidence>
<evidence type="ECO:0000256" key="1">
    <source>
        <dbReference type="SAM" id="Phobius"/>
    </source>
</evidence>
<organism evidence="2 3">
    <name type="scientific">Leptospira borgpetersenii serovar Hardjo-bovis (strain JB197)</name>
    <dbReference type="NCBI Taxonomy" id="355277"/>
    <lineage>
        <taxon>Bacteria</taxon>
        <taxon>Pseudomonadati</taxon>
        <taxon>Spirochaetota</taxon>
        <taxon>Spirochaetia</taxon>
        <taxon>Leptospirales</taxon>
        <taxon>Leptospiraceae</taxon>
        <taxon>Leptospira</taxon>
    </lineage>
</organism>
<accession>Q04NV8</accession>
<evidence type="ECO:0000313" key="3">
    <source>
        <dbReference type="Proteomes" id="UP000000656"/>
    </source>
</evidence>
<protein>
    <submittedName>
        <fullName evidence="2">Uncharacterized protein</fullName>
    </submittedName>
</protein>
<proteinExistence type="predicted"/>
<sequence length="94" mass="10715">MSKKCHSLKKVFVDFIETDFQFGLMHLDIQTQNWIVYTIVSLTVVRLFFPLLSAVRELIGKPSDSETEDLSCYNGVCKSCDINSSSKKDDPILH</sequence>
<dbReference type="Proteomes" id="UP000000656">
    <property type="component" value="Chromosome 2"/>
</dbReference>